<sequence length="782" mass="80491">MLALTQQPQSSQQQQNSQQQQQQQQQQAQPQTGLLREGGAEPAHPNSGAGASHVADAVDGAQLLLQQMLLASGDVDGASGSAGAQGQGDLGMGLDLATQQQQPSVMQQLASLPTQALVQQSTDPLQLSGLINFTFSQSPNSLFVLNTQLDSSGSTPVSTLTQALRVVLAARKINTQAVARFDLGFVPFLVSDAAEGIGLLVYKCSLQQEGARGSVLKIDSSSNPLVAGISLFNMLQSGGQMLEVIFTAEASKVALQALSIMRINLANNGRDVLLLLSTVDYTADASGPKNYFLLKLTPITPPLPCFQHQIEANKAAAASGSYMSAEAAGMQGMGMGMPGLARPMQMHGGPGLGPPVLSPALGPVPGGGGLGGMKGGGLGVGVGVGPMQQYMPMSAGGGMNMGMAAAAAAAAGASSAKQQRARKADYVIVTEDTAIKNAAGAIAKVLGRVSNQGQCCPVYTEKKTESFTTVISVAVKAIAVARGYVCNEGMGNEVGFQPYLRHLDRRLDLLDLHNFLAPEKQHQLQQQQHQHQQQMLSAAAAAGLGYGQPHLGMSGLGAAGLLGAAGKGHMGLGGAGMQQQMGLGMGAYGGAAGMLGGGGGGMGGAMGGGGMLPAKYTSPMDSFELLDEDALSDERCELAFDVFKVPQLHELQDAGNLPVKVTAHSRPNVVSNIISKLVTERSGAVLITAGGKAMHVAMTAVVSARARLKAKGVDIILLPKFVTVDTTSTLGWESVFLRFTIVRWAPLPPNQMAGMGGMPAMHADAMMAAAVAGGRYLLPQLG</sequence>
<name>A8INP6_CHLRE</name>
<reference evidence="2 3" key="1">
    <citation type="journal article" date="2007" name="Science">
        <title>The Chlamydomonas genome reveals the evolution of key animal and plant functions.</title>
        <authorList>
            <person name="Merchant S.S."/>
            <person name="Prochnik S.E."/>
            <person name="Vallon O."/>
            <person name="Harris E.H."/>
            <person name="Karpowicz S.J."/>
            <person name="Witman G.B."/>
            <person name="Terry A."/>
            <person name="Salamov A."/>
            <person name="Fritz-Laylin L.K."/>
            <person name="Marechal-Drouard L."/>
            <person name="Marshall W.F."/>
            <person name="Qu L.H."/>
            <person name="Nelson D.R."/>
            <person name="Sanderfoot A.A."/>
            <person name="Spalding M.H."/>
            <person name="Kapitonov V.V."/>
            <person name="Ren Q."/>
            <person name="Ferris P."/>
            <person name="Lindquist E."/>
            <person name="Shapiro H."/>
            <person name="Lucas S.M."/>
            <person name="Grimwood J."/>
            <person name="Schmutz J."/>
            <person name="Cardol P."/>
            <person name="Cerutti H."/>
            <person name="Chanfreau G."/>
            <person name="Chen C.L."/>
            <person name="Cognat V."/>
            <person name="Croft M.T."/>
            <person name="Dent R."/>
            <person name="Dutcher S."/>
            <person name="Fernandez E."/>
            <person name="Fukuzawa H."/>
            <person name="Gonzalez-Ballester D."/>
            <person name="Gonzalez-Halphen D."/>
            <person name="Hallmann A."/>
            <person name="Hanikenne M."/>
            <person name="Hippler M."/>
            <person name="Inwood W."/>
            <person name="Jabbari K."/>
            <person name="Kalanon M."/>
            <person name="Kuras R."/>
            <person name="Lefebvre P.A."/>
            <person name="Lemaire S.D."/>
            <person name="Lobanov A.V."/>
            <person name="Lohr M."/>
            <person name="Manuell A."/>
            <person name="Meier I."/>
            <person name="Mets L."/>
            <person name="Mittag M."/>
            <person name="Mittelmeier T."/>
            <person name="Moroney J.V."/>
            <person name="Moseley J."/>
            <person name="Napoli C."/>
            <person name="Nedelcu A.M."/>
            <person name="Niyogi K."/>
            <person name="Novoselov S.V."/>
            <person name="Paulsen I.T."/>
            <person name="Pazour G."/>
            <person name="Purton S."/>
            <person name="Ral J.P."/>
            <person name="Riano-Pachon D.M."/>
            <person name="Riekhof W."/>
            <person name="Rymarquis L."/>
            <person name="Schroda M."/>
            <person name="Stern D."/>
            <person name="Umen J."/>
            <person name="Willows R."/>
            <person name="Wilson N."/>
            <person name="Zimmer S.L."/>
            <person name="Allmer J."/>
            <person name="Balk J."/>
            <person name="Bisova K."/>
            <person name="Chen C.J."/>
            <person name="Elias M."/>
            <person name="Gendler K."/>
            <person name="Hauser C."/>
            <person name="Lamb M.R."/>
            <person name="Ledford H."/>
            <person name="Long J.C."/>
            <person name="Minagawa J."/>
            <person name="Page M.D."/>
            <person name="Pan J."/>
            <person name="Pootakham W."/>
            <person name="Roje S."/>
            <person name="Rose A."/>
            <person name="Stahlberg E."/>
            <person name="Terauchi A.M."/>
            <person name="Yang P."/>
            <person name="Ball S."/>
            <person name="Bowler C."/>
            <person name="Dieckmann C.L."/>
            <person name="Gladyshev V.N."/>
            <person name="Green P."/>
            <person name="Jorgensen R."/>
            <person name="Mayfield S."/>
            <person name="Mueller-Roeber B."/>
            <person name="Rajamani S."/>
            <person name="Sayre R.T."/>
            <person name="Brokstein P."/>
            <person name="Dubchak I."/>
            <person name="Goodstein D."/>
            <person name="Hornick L."/>
            <person name="Huang Y.W."/>
            <person name="Jhaveri J."/>
            <person name="Luo Y."/>
            <person name="Martinez D."/>
            <person name="Ngau W.C."/>
            <person name="Otillar B."/>
            <person name="Poliakov A."/>
            <person name="Porter A."/>
            <person name="Szajkowski L."/>
            <person name="Werner G."/>
            <person name="Zhou K."/>
            <person name="Grigoriev I.V."/>
            <person name="Rokhsar D.S."/>
            <person name="Grossman A.R."/>
        </authorList>
    </citation>
    <scope>NUCLEOTIDE SEQUENCE [LARGE SCALE GENOMIC DNA]</scope>
    <source>
        <strain evidence="3">CC-503</strain>
    </source>
</reference>
<dbReference type="Gramene" id="PNW82956">
    <property type="protein sequence ID" value="PNW82956"/>
    <property type="gene ID" value="CHLRE_06g301100v5"/>
</dbReference>
<dbReference type="EMBL" id="CM008967">
    <property type="protein sequence ID" value="PNW82956.1"/>
    <property type="molecule type" value="Genomic_DNA"/>
</dbReference>
<feature type="compositionally biased region" description="Low complexity" evidence="1">
    <location>
        <begin position="1"/>
        <end position="31"/>
    </location>
</feature>
<evidence type="ECO:0000313" key="3">
    <source>
        <dbReference type="Proteomes" id="UP000006906"/>
    </source>
</evidence>
<dbReference type="OrthoDB" id="541507at2759"/>
<dbReference type="GeneID" id="5716966"/>
<dbReference type="InParanoid" id="A8INP6"/>
<evidence type="ECO:0000256" key="1">
    <source>
        <dbReference type="SAM" id="MobiDB-lite"/>
    </source>
</evidence>
<dbReference type="OMA" id="FTIVRWA"/>
<evidence type="ECO:0000313" key="2">
    <source>
        <dbReference type="EMBL" id="PNW82956.1"/>
    </source>
</evidence>
<dbReference type="Gene3D" id="3.30.110.20">
    <property type="entry name" value="Alba-like domain"/>
    <property type="match status" value="2"/>
</dbReference>
<dbReference type="GO" id="GO:0003676">
    <property type="term" value="F:nucleic acid binding"/>
    <property type="evidence" value="ECO:0007669"/>
    <property type="project" value="InterPro"/>
</dbReference>
<organism evidence="2 3">
    <name type="scientific">Chlamydomonas reinhardtii</name>
    <name type="common">Chlamydomonas smithii</name>
    <dbReference type="NCBI Taxonomy" id="3055"/>
    <lineage>
        <taxon>Eukaryota</taxon>
        <taxon>Viridiplantae</taxon>
        <taxon>Chlorophyta</taxon>
        <taxon>core chlorophytes</taxon>
        <taxon>Chlorophyceae</taxon>
        <taxon>CS clade</taxon>
        <taxon>Chlamydomonadales</taxon>
        <taxon>Chlamydomonadaceae</taxon>
        <taxon>Chlamydomonas</taxon>
    </lineage>
</organism>
<accession>A8INP6</accession>
<dbReference type="InterPro" id="IPR007347">
    <property type="entry name" value="SpoVS"/>
</dbReference>
<dbReference type="PANTHER" id="PTHR35331">
    <property type="entry name" value="STAGE V SPORULATION PROTEIN S"/>
    <property type="match status" value="1"/>
</dbReference>
<dbReference type="InterPro" id="IPR036882">
    <property type="entry name" value="Alba-like_dom_sf"/>
</dbReference>
<feature type="region of interest" description="Disordered" evidence="1">
    <location>
        <begin position="1"/>
        <end position="52"/>
    </location>
</feature>
<gene>
    <name evidence="2" type="ORF">CHLRE_06g301100v5</name>
</gene>
<dbReference type="PaxDb" id="3055-EDP05162"/>
<dbReference type="KEGG" id="cre:CHLRE_06g301100v5"/>
<dbReference type="AlphaFoldDB" id="A8INP6"/>
<dbReference type="Proteomes" id="UP000006906">
    <property type="component" value="Chromosome 6"/>
</dbReference>
<protein>
    <submittedName>
        <fullName evidence="2">Uncharacterized protein</fullName>
    </submittedName>
</protein>
<dbReference type="PANTHER" id="PTHR35331:SF1">
    <property type="entry name" value="STAGE V SPORULATION PROTEIN S"/>
    <property type="match status" value="1"/>
</dbReference>
<dbReference type="Pfam" id="PF04232">
    <property type="entry name" value="SpoVS"/>
    <property type="match status" value="1"/>
</dbReference>
<proteinExistence type="predicted"/>
<dbReference type="RefSeq" id="XP_001691429.1">
    <property type="nucleotide sequence ID" value="XM_001691377.3"/>
</dbReference>
<keyword evidence="3" id="KW-1185">Reference proteome</keyword>
<dbReference type="HOGENOM" id="CLU_358388_0_0_1"/>